<dbReference type="PROSITE" id="PS00584">
    <property type="entry name" value="PFKB_KINASES_2"/>
    <property type="match status" value="1"/>
</dbReference>
<keyword evidence="5" id="KW-0067">ATP-binding</keyword>
<sequence length="313" mass="32459">MIVVSGEALMDVFDAGPTATGQRLDARIGGSPLNVAIGLARLGQPVGFFGAIGRGFLGERLLQALQQEGVDTTAVSRVAAPTTLGLVGLSAQGVADYAFYGEGAADRQLHPADLARVPAAAAYHFGSYAMVVEPVGGTLRTLARQLRQQRPEALVSYDVNVRTNVEPDIARWHAVLADMLPCTHLLKLSDEDLHHLHPGADPAALAQQWQAHGVALVVLTRGAAGATAYTAAGPVHVAPVATALVDTVGAGDTFHAALLAALAERGALSAAAVAALRPEDWHPLLQFAAQAAALTCSRRGADLPRREELPALA</sequence>
<reference evidence="7 8" key="1">
    <citation type="submission" date="2019-01" db="EMBL/GenBank/DDBJ databases">
        <authorList>
            <person name="Chen W.-M."/>
        </authorList>
    </citation>
    <scope>NUCLEOTIDE SEQUENCE [LARGE SCALE GENOMIC DNA]</scope>
    <source>
        <strain evidence="7 8">KYPY4</strain>
    </source>
</reference>
<name>A0A437RRE5_9BURK</name>
<dbReference type="AlphaFoldDB" id="A0A437RRE5"/>
<evidence type="ECO:0000313" key="7">
    <source>
        <dbReference type="EMBL" id="RVU49349.1"/>
    </source>
</evidence>
<evidence type="ECO:0000256" key="3">
    <source>
        <dbReference type="ARBA" id="ARBA00022741"/>
    </source>
</evidence>
<evidence type="ECO:0000256" key="4">
    <source>
        <dbReference type="ARBA" id="ARBA00022777"/>
    </source>
</evidence>
<dbReference type="Proteomes" id="UP000285575">
    <property type="component" value="Unassembled WGS sequence"/>
</dbReference>
<dbReference type="OrthoDB" id="9779730at2"/>
<evidence type="ECO:0000313" key="8">
    <source>
        <dbReference type="Proteomes" id="UP000285575"/>
    </source>
</evidence>
<organism evidence="7 8">
    <name type="scientific">Rubrivivax rivuli</name>
    <dbReference type="NCBI Taxonomy" id="1862385"/>
    <lineage>
        <taxon>Bacteria</taxon>
        <taxon>Pseudomonadati</taxon>
        <taxon>Pseudomonadota</taxon>
        <taxon>Betaproteobacteria</taxon>
        <taxon>Burkholderiales</taxon>
        <taxon>Sphaerotilaceae</taxon>
        <taxon>Rubrivivax</taxon>
    </lineage>
</organism>
<dbReference type="SUPFAM" id="SSF53613">
    <property type="entry name" value="Ribokinase-like"/>
    <property type="match status" value="1"/>
</dbReference>
<dbReference type="GO" id="GO:0016301">
    <property type="term" value="F:kinase activity"/>
    <property type="evidence" value="ECO:0007669"/>
    <property type="project" value="UniProtKB-KW"/>
</dbReference>
<dbReference type="PANTHER" id="PTHR43085">
    <property type="entry name" value="HEXOKINASE FAMILY MEMBER"/>
    <property type="match status" value="1"/>
</dbReference>
<comment type="similarity">
    <text evidence="1">Belongs to the carbohydrate kinase PfkB family.</text>
</comment>
<dbReference type="InterPro" id="IPR029056">
    <property type="entry name" value="Ribokinase-like"/>
</dbReference>
<dbReference type="PANTHER" id="PTHR43085:SF1">
    <property type="entry name" value="PSEUDOURIDINE KINASE-RELATED"/>
    <property type="match status" value="1"/>
</dbReference>
<dbReference type="RefSeq" id="WP_128226986.1">
    <property type="nucleotide sequence ID" value="NZ_SACR01000001.1"/>
</dbReference>
<dbReference type="GO" id="GO:0005524">
    <property type="term" value="F:ATP binding"/>
    <property type="evidence" value="ECO:0007669"/>
    <property type="project" value="UniProtKB-KW"/>
</dbReference>
<keyword evidence="4 7" id="KW-0418">Kinase</keyword>
<feature type="domain" description="Carbohydrate kinase PfkB" evidence="6">
    <location>
        <begin position="2"/>
        <end position="304"/>
    </location>
</feature>
<dbReference type="InterPro" id="IPR011611">
    <property type="entry name" value="PfkB_dom"/>
</dbReference>
<dbReference type="Pfam" id="PF00294">
    <property type="entry name" value="PfkB"/>
    <property type="match status" value="1"/>
</dbReference>
<keyword evidence="3" id="KW-0547">Nucleotide-binding</keyword>
<dbReference type="InterPro" id="IPR050306">
    <property type="entry name" value="PfkB_Carbo_kinase"/>
</dbReference>
<evidence type="ECO:0000259" key="6">
    <source>
        <dbReference type="Pfam" id="PF00294"/>
    </source>
</evidence>
<dbReference type="InterPro" id="IPR002173">
    <property type="entry name" value="Carboh/pur_kinase_PfkB_CS"/>
</dbReference>
<gene>
    <name evidence="7" type="ORF">EOE66_01890</name>
</gene>
<dbReference type="EMBL" id="SACR01000001">
    <property type="protein sequence ID" value="RVU49349.1"/>
    <property type="molecule type" value="Genomic_DNA"/>
</dbReference>
<accession>A0A437RRE5</accession>
<protein>
    <submittedName>
        <fullName evidence="7">Carbohydrate kinase</fullName>
    </submittedName>
</protein>
<keyword evidence="8" id="KW-1185">Reference proteome</keyword>
<keyword evidence="2" id="KW-0808">Transferase</keyword>
<evidence type="ECO:0000256" key="2">
    <source>
        <dbReference type="ARBA" id="ARBA00022679"/>
    </source>
</evidence>
<dbReference type="CDD" id="cd01167">
    <property type="entry name" value="bac_FRK"/>
    <property type="match status" value="1"/>
</dbReference>
<comment type="caution">
    <text evidence="7">The sequence shown here is derived from an EMBL/GenBank/DDBJ whole genome shotgun (WGS) entry which is preliminary data.</text>
</comment>
<dbReference type="Gene3D" id="3.40.1190.20">
    <property type="match status" value="1"/>
</dbReference>
<evidence type="ECO:0000256" key="1">
    <source>
        <dbReference type="ARBA" id="ARBA00010688"/>
    </source>
</evidence>
<evidence type="ECO:0000256" key="5">
    <source>
        <dbReference type="ARBA" id="ARBA00022840"/>
    </source>
</evidence>
<proteinExistence type="inferred from homology"/>
<dbReference type="PROSITE" id="PS00583">
    <property type="entry name" value="PFKB_KINASES_1"/>
    <property type="match status" value="1"/>
</dbReference>